<reference evidence="1 2" key="1">
    <citation type="submission" date="2019-02" db="EMBL/GenBank/DDBJ databases">
        <title>Deep-cultivation of Planctomycetes and their phenomic and genomic characterization uncovers novel biology.</title>
        <authorList>
            <person name="Wiegand S."/>
            <person name="Jogler M."/>
            <person name="Boedeker C."/>
            <person name="Pinto D."/>
            <person name="Vollmers J."/>
            <person name="Rivas-Marin E."/>
            <person name="Kohn T."/>
            <person name="Peeters S.H."/>
            <person name="Heuer A."/>
            <person name="Rast P."/>
            <person name="Oberbeckmann S."/>
            <person name="Bunk B."/>
            <person name="Jeske O."/>
            <person name="Meyerdierks A."/>
            <person name="Storesund J.E."/>
            <person name="Kallscheuer N."/>
            <person name="Luecker S."/>
            <person name="Lage O.M."/>
            <person name="Pohl T."/>
            <person name="Merkel B.J."/>
            <person name="Hornburger P."/>
            <person name="Mueller R.-W."/>
            <person name="Bruemmer F."/>
            <person name="Labrenz M."/>
            <person name="Spormann A.M."/>
            <person name="Op Den Camp H."/>
            <person name="Overmann J."/>
            <person name="Amann R."/>
            <person name="Jetten M.S.M."/>
            <person name="Mascher T."/>
            <person name="Medema M.H."/>
            <person name="Devos D.P."/>
            <person name="Kaster A.-K."/>
            <person name="Ovreas L."/>
            <person name="Rohde M."/>
            <person name="Galperin M.Y."/>
            <person name="Jogler C."/>
        </authorList>
    </citation>
    <scope>NUCLEOTIDE SEQUENCE [LARGE SCALE GENOMIC DNA]</scope>
    <source>
        <strain evidence="1 2">Pla52o</strain>
    </source>
</reference>
<dbReference type="AlphaFoldDB" id="A0A5C6CQJ0"/>
<keyword evidence="2" id="KW-1185">Reference proteome</keyword>
<sequence length="46" mass="5323">MVFILAQWFESKYNLVAFLISEGNDRDVLLRIGCEVRDSAPSHREP</sequence>
<organism evidence="1 2">
    <name type="scientific">Novipirellula galeiformis</name>
    <dbReference type="NCBI Taxonomy" id="2528004"/>
    <lineage>
        <taxon>Bacteria</taxon>
        <taxon>Pseudomonadati</taxon>
        <taxon>Planctomycetota</taxon>
        <taxon>Planctomycetia</taxon>
        <taxon>Pirellulales</taxon>
        <taxon>Pirellulaceae</taxon>
        <taxon>Novipirellula</taxon>
    </lineage>
</organism>
<dbReference type="Proteomes" id="UP000316304">
    <property type="component" value="Unassembled WGS sequence"/>
</dbReference>
<proteinExistence type="predicted"/>
<comment type="caution">
    <text evidence="1">The sequence shown here is derived from an EMBL/GenBank/DDBJ whole genome shotgun (WGS) entry which is preliminary data.</text>
</comment>
<evidence type="ECO:0000313" key="1">
    <source>
        <dbReference type="EMBL" id="TWU26782.1"/>
    </source>
</evidence>
<protein>
    <submittedName>
        <fullName evidence="1">Uncharacterized protein</fullName>
    </submittedName>
</protein>
<evidence type="ECO:0000313" key="2">
    <source>
        <dbReference type="Proteomes" id="UP000316304"/>
    </source>
</evidence>
<accession>A0A5C6CQJ0</accession>
<name>A0A5C6CQJ0_9BACT</name>
<dbReference type="EMBL" id="SJPT01000001">
    <property type="protein sequence ID" value="TWU26782.1"/>
    <property type="molecule type" value="Genomic_DNA"/>
</dbReference>
<gene>
    <name evidence="1" type="ORF">Pla52o_06370</name>
</gene>